<dbReference type="Proteomes" id="UP000017836">
    <property type="component" value="Unassembled WGS sequence"/>
</dbReference>
<evidence type="ECO:0000259" key="1">
    <source>
        <dbReference type="PROSITE" id="PS00028"/>
    </source>
</evidence>
<dbReference type="InterPro" id="IPR013087">
    <property type="entry name" value="Znf_C2H2_type"/>
</dbReference>
<protein>
    <recommendedName>
        <fullName evidence="1">C2H2-type domain-containing protein</fullName>
    </recommendedName>
</protein>
<proteinExistence type="predicted"/>
<dbReference type="OrthoDB" id="1876367at2759"/>
<keyword evidence="3" id="KW-1185">Reference proteome</keyword>
<name>W1NI86_AMBTC</name>
<feature type="domain" description="C2H2-type" evidence="1">
    <location>
        <begin position="49"/>
        <end position="71"/>
    </location>
</feature>
<dbReference type="PANTHER" id="PTHR35497">
    <property type="entry name" value="ACYL-UDP-N-ACETYLGLUCOSAMINE O-ACYLTRANSFERASE"/>
    <property type="match status" value="1"/>
</dbReference>
<dbReference type="KEGG" id="atr:18423102"/>
<dbReference type="EMBL" id="KI397501">
    <property type="protein sequence ID" value="ERM95193.1"/>
    <property type="molecule type" value="Genomic_DNA"/>
</dbReference>
<accession>W1NI86</accession>
<dbReference type="HOGENOM" id="CLU_043222_0_0_1"/>
<gene>
    <name evidence="2" type="ORF">AMTR_s00009p00265260</name>
</gene>
<evidence type="ECO:0000313" key="2">
    <source>
        <dbReference type="EMBL" id="ERM95193.1"/>
    </source>
</evidence>
<sequence length="490" mass="55192">MSGKELGFPKTRDCSLQEAASRAVLREVRRLGYCGIELRESGKRVIFFCTFCLATCYTENSLFDHLKGNLHSKRYALAQHTLLQSNPWPFNDGILFFSEWCSKKQELTIPIMHNETFNIENKKLKLTLSKQDECSKVIVLKEFDSYSMVVPGVLSEDEISQLGIRPIGFGDVGLRIKEDTGSISKIWCVWLGTEDFSKQKLICDYGIMVFSYSDNLGREEIVDDPDPMLALNSWSESENSENHGSKKGRIDDACHSSVKETSVFSDGELYNKQICQASDAFTATQCNDLLKCSRSISRKAQRRELRKKKLLLAERTCGICKLQMLPGRDVATLLNKKSGYFACSSRNTSGAFHLFHVSCLTHWLLLCESEIIAGQSCGVKPSPKRGRGKRKAKGNESLSSQISRVFCPECQGTGLEIQEGKLEAPRFPLHQMFLWLLKTVESHKAYMAHPEPLQGCSTGLCFKKDSTEDGQESVIPQKLLCFYRADEESL</sequence>
<dbReference type="PROSITE" id="PS00028">
    <property type="entry name" value="ZINC_FINGER_C2H2_1"/>
    <property type="match status" value="1"/>
</dbReference>
<dbReference type="Gramene" id="ERM95193">
    <property type="protein sequence ID" value="ERM95193"/>
    <property type="gene ID" value="AMTR_s00009p00265260"/>
</dbReference>
<dbReference type="AlphaFoldDB" id="W1NI86"/>
<dbReference type="PANTHER" id="PTHR35497:SF1">
    <property type="entry name" value="ACYL-UDP-N-ACETYLGLUCOSAMINE O-ACYLTRANSFERASE"/>
    <property type="match status" value="1"/>
</dbReference>
<dbReference type="eggNOG" id="ENOG502QTXR">
    <property type="taxonomic scope" value="Eukaryota"/>
</dbReference>
<dbReference type="OMA" id="LCNQYDS"/>
<evidence type="ECO:0000313" key="3">
    <source>
        <dbReference type="Proteomes" id="UP000017836"/>
    </source>
</evidence>
<organism evidence="2 3">
    <name type="scientific">Amborella trichopoda</name>
    <dbReference type="NCBI Taxonomy" id="13333"/>
    <lineage>
        <taxon>Eukaryota</taxon>
        <taxon>Viridiplantae</taxon>
        <taxon>Streptophyta</taxon>
        <taxon>Embryophyta</taxon>
        <taxon>Tracheophyta</taxon>
        <taxon>Spermatophyta</taxon>
        <taxon>Magnoliopsida</taxon>
        <taxon>Amborellales</taxon>
        <taxon>Amborellaceae</taxon>
        <taxon>Amborella</taxon>
    </lineage>
</organism>
<reference evidence="3" key="1">
    <citation type="journal article" date="2013" name="Science">
        <title>The Amborella genome and the evolution of flowering plants.</title>
        <authorList>
            <consortium name="Amborella Genome Project"/>
        </authorList>
    </citation>
    <scope>NUCLEOTIDE SEQUENCE [LARGE SCALE GENOMIC DNA]</scope>
</reference>